<organism evidence="1 2">
    <name type="scientific">Carnegiea gigantea</name>
    <dbReference type="NCBI Taxonomy" id="171969"/>
    <lineage>
        <taxon>Eukaryota</taxon>
        <taxon>Viridiplantae</taxon>
        <taxon>Streptophyta</taxon>
        <taxon>Embryophyta</taxon>
        <taxon>Tracheophyta</taxon>
        <taxon>Spermatophyta</taxon>
        <taxon>Magnoliopsida</taxon>
        <taxon>eudicotyledons</taxon>
        <taxon>Gunneridae</taxon>
        <taxon>Pentapetalae</taxon>
        <taxon>Caryophyllales</taxon>
        <taxon>Cactineae</taxon>
        <taxon>Cactaceae</taxon>
        <taxon>Cactoideae</taxon>
        <taxon>Echinocereeae</taxon>
        <taxon>Carnegiea</taxon>
    </lineage>
</organism>
<evidence type="ECO:0000313" key="1">
    <source>
        <dbReference type="EMBL" id="KAJ8422819.1"/>
    </source>
</evidence>
<sequence>MDGSCGSRRASLENGDESSHDLIYRRSSSLKTLIVRKGTLSYSYNDEKSCINTYKGYVNFFDAMVLEKVNMESNGDGKFLVTPSFCPTLHKFLTLRRNWGVGAIEWTEYILKHFKHTLRSAGIYGAGAVSGYRYHFDRNVWRAFCELWGPLTNTLYHGAGQVASLSTTWRELVAF</sequence>
<dbReference type="EMBL" id="JAKOGI010002135">
    <property type="protein sequence ID" value="KAJ8422819.1"/>
    <property type="molecule type" value="Genomic_DNA"/>
</dbReference>
<dbReference type="AlphaFoldDB" id="A0A9Q1GNR1"/>
<proteinExistence type="predicted"/>
<comment type="caution">
    <text evidence="1">The sequence shown here is derived from an EMBL/GenBank/DDBJ whole genome shotgun (WGS) entry which is preliminary data.</text>
</comment>
<dbReference type="Proteomes" id="UP001153076">
    <property type="component" value="Unassembled WGS sequence"/>
</dbReference>
<gene>
    <name evidence="1" type="ORF">Cgig2_027521</name>
</gene>
<reference evidence="1" key="1">
    <citation type="submission" date="2022-04" db="EMBL/GenBank/DDBJ databases">
        <title>Carnegiea gigantea Genome sequencing and assembly v2.</title>
        <authorList>
            <person name="Copetti D."/>
            <person name="Sanderson M.J."/>
            <person name="Burquez A."/>
            <person name="Wojciechowski M.F."/>
        </authorList>
    </citation>
    <scope>NUCLEOTIDE SEQUENCE</scope>
    <source>
        <strain evidence="1">SGP5-SGP5p</strain>
        <tissue evidence="1">Aerial part</tissue>
    </source>
</reference>
<protein>
    <submittedName>
        <fullName evidence="1">Uncharacterized protein</fullName>
    </submittedName>
</protein>
<evidence type="ECO:0000313" key="2">
    <source>
        <dbReference type="Proteomes" id="UP001153076"/>
    </source>
</evidence>
<accession>A0A9Q1GNR1</accession>
<keyword evidence="2" id="KW-1185">Reference proteome</keyword>
<name>A0A9Q1GNR1_9CARY</name>